<gene>
    <name evidence="1" type="ordered locus">Jden_2488</name>
</gene>
<protein>
    <recommendedName>
        <fullName evidence="3">WXG100 family type VII secretion target</fullName>
    </recommendedName>
</protein>
<dbReference type="RefSeq" id="WP_015772731.1">
    <property type="nucleotide sequence ID" value="NC_013174.1"/>
</dbReference>
<reference evidence="1 2" key="1">
    <citation type="journal article" date="2009" name="Stand. Genomic Sci.">
        <title>Complete genome sequence of Jonesia denitrificans type strain (Prevot 55134).</title>
        <authorList>
            <person name="Pukall R."/>
            <person name="Gehrich-Schroter G."/>
            <person name="Lapidus A."/>
            <person name="Nolan M."/>
            <person name="Glavina Del Rio T."/>
            <person name="Lucas S."/>
            <person name="Chen F."/>
            <person name="Tice H."/>
            <person name="Pitluck S."/>
            <person name="Cheng J.F."/>
            <person name="Copeland A."/>
            <person name="Saunders E."/>
            <person name="Brettin T."/>
            <person name="Detter J.C."/>
            <person name="Bruce D."/>
            <person name="Goodwin L."/>
            <person name="Pati A."/>
            <person name="Ivanova N."/>
            <person name="Mavromatis K."/>
            <person name="Ovchinnikova G."/>
            <person name="Chen A."/>
            <person name="Palaniappan K."/>
            <person name="Land M."/>
            <person name="Hauser L."/>
            <person name="Chang Y.J."/>
            <person name="Jeffries C.D."/>
            <person name="Chain P."/>
            <person name="Goker M."/>
            <person name="Bristow J."/>
            <person name="Eisen J.A."/>
            <person name="Markowitz V."/>
            <person name="Hugenholtz P."/>
            <person name="Kyrpides N.C."/>
            <person name="Klenk H.P."/>
            <person name="Han C."/>
        </authorList>
    </citation>
    <scope>NUCLEOTIDE SEQUENCE [LARGE SCALE GENOMIC DNA]</scope>
    <source>
        <strain evidence="2">ATCC 14870 / DSM 20603 / BCRC 15368 / CIP 55.134 / JCM 11481 / NBRC 15587 / NCTC 10816 / Prevot 55134</strain>
    </source>
</reference>
<evidence type="ECO:0000313" key="1">
    <source>
        <dbReference type="EMBL" id="ACV10120.1"/>
    </source>
</evidence>
<evidence type="ECO:0008006" key="3">
    <source>
        <dbReference type="Google" id="ProtNLM"/>
    </source>
</evidence>
<dbReference type="STRING" id="471856.Jden_2488"/>
<dbReference type="KEGG" id="jde:Jden_2488"/>
<dbReference type="Gene3D" id="1.10.287.1060">
    <property type="entry name" value="ESAT-6-like"/>
    <property type="match status" value="1"/>
</dbReference>
<name>C7R372_JONDD</name>
<dbReference type="AlphaFoldDB" id="C7R372"/>
<organism evidence="1 2">
    <name type="scientific">Jonesia denitrificans (strain ATCC 14870 / DSM 20603 / BCRC 15368 / CIP 55.134 / JCM 11481 / NBRC 15587 / NCTC 10816 / Prevot 55134)</name>
    <name type="common">Listeria denitrificans</name>
    <dbReference type="NCBI Taxonomy" id="471856"/>
    <lineage>
        <taxon>Bacteria</taxon>
        <taxon>Bacillati</taxon>
        <taxon>Actinomycetota</taxon>
        <taxon>Actinomycetes</taxon>
        <taxon>Micrococcales</taxon>
        <taxon>Jonesiaceae</taxon>
        <taxon>Jonesia</taxon>
    </lineage>
</organism>
<dbReference type="InterPro" id="IPR036689">
    <property type="entry name" value="ESAT-6-like_sf"/>
</dbReference>
<dbReference type="EMBL" id="CP001706">
    <property type="protein sequence ID" value="ACV10120.1"/>
    <property type="molecule type" value="Genomic_DNA"/>
</dbReference>
<accession>C7R372</accession>
<keyword evidence="2" id="KW-1185">Reference proteome</keyword>
<dbReference type="SUPFAM" id="SSF140453">
    <property type="entry name" value="EsxAB dimer-like"/>
    <property type="match status" value="1"/>
</dbReference>
<sequence>MKFAMGTHVLTQLTQKTSHSSDELGALVRQLAAAAAPLEGRFNGAARVAFDEFAHNVDAISAELNAALNDVLAGIQGMDRSFLEGEQTMADSTRATQSSVSFDAARFRSTR</sequence>
<proteinExistence type="predicted"/>
<dbReference type="Proteomes" id="UP000000628">
    <property type="component" value="Chromosome"/>
</dbReference>
<dbReference type="eggNOG" id="ENOG5032SF7">
    <property type="taxonomic scope" value="Bacteria"/>
</dbReference>
<dbReference type="HOGENOM" id="CLU_2169597_0_0_11"/>
<evidence type="ECO:0000313" key="2">
    <source>
        <dbReference type="Proteomes" id="UP000000628"/>
    </source>
</evidence>
<dbReference type="OrthoDB" id="3826998at2"/>